<gene>
    <name evidence="4" type="ORF">VVD49_17605</name>
</gene>
<dbReference type="Gene3D" id="1.10.540.10">
    <property type="entry name" value="Acyl-CoA dehydrogenase/oxidase, N-terminal domain"/>
    <property type="match status" value="1"/>
</dbReference>
<dbReference type="InterPro" id="IPR013786">
    <property type="entry name" value="AcylCoA_DH/ox_N"/>
</dbReference>
<dbReference type="InterPro" id="IPR037069">
    <property type="entry name" value="AcylCoA_DH/ox_N_sf"/>
</dbReference>
<evidence type="ECO:0000259" key="3">
    <source>
        <dbReference type="Pfam" id="PF08028"/>
    </source>
</evidence>
<dbReference type="PANTHER" id="PTHR43884">
    <property type="entry name" value="ACYL-COA DEHYDROGENASE"/>
    <property type="match status" value="1"/>
</dbReference>
<dbReference type="InterPro" id="IPR046373">
    <property type="entry name" value="Acyl-CoA_Oxase/DH_mid-dom_sf"/>
</dbReference>
<protein>
    <submittedName>
        <fullName evidence="4">Acyl-CoA dehydrogenase family protein</fullName>
    </submittedName>
</protein>
<keyword evidence="5" id="KW-1185">Reference proteome</keyword>
<organism evidence="4 5">
    <name type="scientific">Uliginosibacterium silvisoli</name>
    <dbReference type="NCBI Taxonomy" id="3114758"/>
    <lineage>
        <taxon>Bacteria</taxon>
        <taxon>Pseudomonadati</taxon>
        <taxon>Pseudomonadota</taxon>
        <taxon>Betaproteobacteria</taxon>
        <taxon>Rhodocyclales</taxon>
        <taxon>Zoogloeaceae</taxon>
        <taxon>Uliginosibacterium</taxon>
    </lineage>
</organism>
<evidence type="ECO:0000256" key="1">
    <source>
        <dbReference type="ARBA" id="ARBA00023002"/>
    </source>
</evidence>
<dbReference type="EMBL" id="JAYXHS010000003">
    <property type="protein sequence ID" value="MEC5387552.1"/>
    <property type="molecule type" value="Genomic_DNA"/>
</dbReference>
<dbReference type="Proteomes" id="UP001331561">
    <property type="component" value="Unassembled WGS sequence"/>
</dbReference>
<comment type="caution">
    <text evidence="4">The sequence shown here is derived from an EMBL/GenBank/DDBJ whole genome shotgun (WGS) entry which is preliminary data.</text>
</comment>
<name>A0ABU6K7D8_9RHOO</name>
<sequence>MPQSVHSDYADRVEKLAREFASTAIERDRQGGTAKHERDLLRASGLLTISVPREHGGDGATWNTVLHIVRRIAEVDSSLAHLFAFQHLQLATVRLFANPQQQAALLGGTARENWFWGNAMNAVNNQVVAQAADDGFRIDGVKGFCSGSRDSDRIMLSALREDGKGLIVAGIESNREGIDIRDDWDNMGQRQTDSGTVAFSNLFVTSDEVLGPPGPLSTPFSTLRPTLAQLILVNLYLGIARGALEAALDHTRTVARPWPWSGVQAAGDDPYLLQRYAEFWVDLKAATRLADDAATHFDKLWQKAEDITADERGAVAIDVAEAKILATRVGLDITNGIFEQMGARATNAKLGFDRYWRNLRTHTLHDPVDYKKRDLGRWLVTGEVPAPSFYS</sequence>
<dbReference type="RefSeq" id="WP_327600520.1">
    <property type="nucleotide sequence ID" value="NZ_JAYXHS010000003.1"/>
</dbReference>
<dbReference type="PIRSF" id="PIRSF016578">
    <property type="entry name" value="HsaA"/>
    <property type="match status" value="1"/>
</dbReference>
<evidence type="ECO:0000313" key="4">
    <source>
        <dbReference type="EMBL" id="MEC5387552.1"/>
    </source>
</evidence>
<evidence type="ECO:0000259" key="2">
    <source>
        <dbReference type="Pfam" id="PF02771"/>
    </source>
</evidence>
<keyword evidence="1" id="KW-0560">Oxidoreductase</keyword>
<dbReference type="InterPro" id="IPR009100">
    <property type="entry name" value="AcylCoA_DH/oxidase_NM_dom_sf"/>
</dbReference>
<reference evidence="4 5" key="1">
    <citation type="submission" date="2024-01" db="EMBL/GenBank/DDBJ databases">
        <title>Uliginosibacterium soil sp. nov.</title>
        <authorList>
            <person name="Lv Y."/>
        </authorList>
    </citation>
    <scope>NUCLEOTIDE SEQUENCE [LARGE SCALE GENOMIC DNA]</scope>
    <source>
        <strain evidence="4 5">H3</strain>
    </source>
</reference>
<dbReference type="Gene3D" id="2.40.110.10">
    <property type="entry name" value="Butyryl-CoA Dehydrogenase, subunit A, domain 2"/>
    <property type="match status" value="1"/>
</dbReference>
<feature type="domain" description="Acyl-CoA dehydrogenase C-terminal" evidence="3">
    <location>
        <begin position="233"/>
        <end position="366"/>
    </location>
</feature>
<accession>A0ABU6K7D8</accession>
<feature type="domain" description="Acyl-CoA dehydrogenase/oxidase N-terminal" evidence="2">
    <location>
        <begin position="10"/>
        <end position="111"/>
    </location>
</feature>
<dbReference type="Pfam" id="PF08028">
    <property type="entry name" value="Acyl-CoA_dh_2"/>
    <property type="match status" value="1"/>
</dbReference>
<dbReference type="SUPFAM" id="SSF56645">
    <property type="entry name" value="Acyl-CoA dehydrogenase NM domain-like"/>
    <property type="match status" value="1"/>
</dbReference>
<evidence type="ECO:0000313" key="5">
    <source>
        <dbReference type="Proteomes" id="UP001331561"/>
    </source>
</evidence>
<dbReference type="InterPro" id="IPR036250">
    <property type="entry name" value="AcylCo_DH-like_C"/>
</dbReference>
<dbReference type="PANTHER" id="PTHR43884:SF12">
    <property type="entry name" value="ISOVALERYL-COA DEHYDROGENASE, MITOCHONDRIAL-RELATED"/>
    <property type="match status" value="1"/>
</dbReference>
<dbReference type="Gene3D" id="1.20.140.10">
    <property type="entry name" value="Butyryl-CoA Dehydrogenase, subunit A, domain 3"/>
    <property type="match status" value="1"/>
</dbReference>
<dbReference type="SUPFAM" id="SSF47203">
    <property type="entry name" value="Acyl-CoA dehydrogenase C-terminal domain-like"/>
    <property type="match status" value="1"/>
</dbReference>
<dbReference type="Pfam" id="PF02771">
    <property type="entry name" value="Acyl-CoA_dh_N"/>
    <property type="match status" value="1"/>
</dbReference>
<proteinExistence type="predicted"/>
<dbReference type="InterPro" id="IPR013107">
    <property type="entry name" value="Acyl-CoA_DH_C"/>
</dbReference>